<dbReference type="AlphaFoldDB" id="A0A502L347"/>
<dbReference type="EMBL" id="SAWY01000005">
    <property type="protein sequence ID" value="TPH18166.1"/>
    <property type="molecule type" value="Genomic_DNA"/>
</dbReference>
<evidence type="ECO:0000259" key="12">
    <source>
        <dbReference type="Pfam" id="PF12019"/>
    </source>
</evidence>
<evidence type="ECO:0000256" key="9">
    <source>
        <dbReference type="ARBA" id="ARBA00025772"/>
    </source>
</evidence>
<dbReference type="SUPFAM" id="SSF54523">
    <property type="entry name" value="Pili subunits"/>
    <property type="match status" value="1"/>
</dbReference>
<accession>A0A502L347</accession>
<comment type="subcellular location">
    <subcellularLocation>
        <location evidence="1">Cell inner membrane</location>
        <topology evidence="1">Single-pass membrane protein</topology>
    </subcellularLocation>
</comment>
<evidence type="ECO:0000256" key="3">
    <source>
        <dbReference type="ARBA" id="ARBA00022475"/>
    </source>
</evidence>
<dbReference type="InterPro" id="IPR022346">
    <property type="entry name" value="T2SS_GspH"/>
</dbReference>
<keyword evidence="14" id="KW-1185">Reference proteome</keyword>
<keyword evidence="7 11" id="KW-1133">Transmembrane helix</keyword>
<evidence type="ECO:0000256" key="7">
    <source>
        <dbReference type="ARBA" id="ARBA00022989"/>
    </source>
</evidence>
<evidence type="ECO:0000313" key="14">
    <source>
        <dbReference type="Proteomes" id="UP000315303"/>
    </source>
</evidence>
<evidence type="ECO:0000313" key="13">
    <source>
        <dbReference type="EMBL" id="TPH18166.1"/>
    </source>
</evidence>
<evidence type="ECO:0000256" key="11">
    <source>
        <dbReference type="SAM" id="Phobius"/>
    </source>
</evidence>
<dbReference type="OrthoDB" id="6315619at2"/>
<dbReference type="InterPro" id="IPR045584">
    <property type="entry name" value="Pilin-like"/>
</dbReference>
<evidence type="ECO:0000256" key="5">
    <source>
        <dbReference type="ARBA" id="ARBA00022519"/>
    </source>
</evidence>
<feature type="transmembrane region" description="Helical" evidence="11">
    <location>
        <begin position="21"/>
        <end position="47"/>
    </location>
</feature>
<keyword evidence="4" id="KW-0488">Methylation</keyword>
<dbReference type="GO" id="GO:0015628">
    <property type="term" value="P:protein secretion by the type II secretion system"/>
    <property type="evidence" value="ECO:0007669"/>
    <property type="project" value="InterPro"/>
</dbReference>
<feature type="domain" description="General secretion pathway GspH" evidence="12">
    <location>
        <begin position="66"/>
        <end position="182"/>
    </location>
</feature>
<name>A0A502L347_9GAMM</name>
<gene>
    <name evidence="13" type="ORF">EPA86_03380</name>
</gene>
<dbReference type="GO" id="GO:0015627">
    <property type="term" value="C:type II protein secretion system complex"/>
    <property type="evidence" value="ECO:0007669"/>
    <property type="project" value="InterPro"/>
</dbReference>
<organism evidence="13 14">
    <name type="scientific">Litorilituus lipolyticus</name>
    <dbReference type="NCBI Taxonomy" id="2491017"/>
    <lineage>
        <taxon>Bacteria</taxon>
        <taxon>Pseudomonadati</taxon>
        <taxon>Pseudomonadota</taxon>
        <taxon>Gammaproteobacteria</taxon>
        <taxon>Alteromonadales</taxon>
        <taxon>Colwelliaceae</taxon>
        <taxon>Litorilituus</taxon>
    </lineage>
</organism>
<reference evidence="13 14" key="1">
    <citation type="submission" date="2019-01" db="EMBL/GenBank/DDBJ databases">
        <title>Litorilituus lipolytica sp. nov., isolated from intertidal sand of the Yellow Sea in China.</title>
        <authorList>
            <person name="Liu A."/>
        </authorList>
    </citation>
    <scope>NUCLEOTIDE SEQUENCE [LARGE SCALE GENOMIC DNA]</scope>
    <source>
        <strain evidence="13 14">RZ04</strain>
    </source>
</reference>
<keyword evidence="8 11" id="KW-0472">Membrane</keyword>
<dbReference type="Gene3D" id="3.55.40.10">
    <property type="entry name" value="minor pseudopilin epsh domain"/>
    <property type="match status" value="1"/>
</dbReference>
<keyword evidence="5" id="KW-0997">Cell inner membrane</keyword>
<comment type="similarity">
    <text evidence="9">Belongs to the GSP H family.</text>
</comment>
<evidence type="ECO:0000256" key="4">
    <source>
        <dbReference type="ARBA" id="ARBA00022481"/>
    </source>
</evidence>
<evidence type="ECO:0000256" key="10">
    <source>
        <dbReference type="ARBA" id="ARBA00030775"/>
    </source>
</evidence>
<keyword evidence="3" id="KW-1003">Cell membrane</keyword>
<sequence>MLRLARTKKLSQNHLNKGSLIKANFGVTLLELITSVSIASILTTVALPSLNEFLVKLRVNNEISMLQRSLLTTRNYAINTDNNVIMCPLTNSGDCSTDWQAEISVFIDLNNNKRFDKSDNERIVATKEAITLGDKLVYGKGRTKVIYKPTGHLSGLSNGTFRYCPKDFPTTLSRGIVVARSGRFYSTSDINNDMIDETRNNKALSCE</sequence>
<dbReference type="Pfam" id="PF12019">
    <property type="entry name" value="GspH"/>
    <property type="match status" value="1"/>
</dbReference>
<keyword evidence="6 11" id="KW-0812">Transmembrane</keyword>
<evidence type="ECO:0000256" key="8">
    <source>
        <dbReference type="ARBA" id="ARBA00023136"/>
    </source>
</evidence>
<dbReference type="Proteomes" id="UP000315303">
    <property type="component" value="Unassembled WGS sequence"/>
</dbReference>
<comment type="caution">
    <text evidence="13">The sequence shown here is derived from an EMBL/GenBank/DDBJ whole genome shotgun (WGS) entry which is preliminary data.</text>
</comment>
<evidence type="ECO:0000256" key="2">
    <source>
        <dbReference type="ARBA" id="ARBA00021549"/>
    </source>
</evidence>
<evidence type="ECO:0000256" key="6">
    <source>
        <dbReference type="ARBA" id="ARBA00022692"/>
    </source>
</evidence>
<dbReference type="RefSeq" id="WP_140601886.1">
    <property type="nucleotide sequence ID" value="NZ_SAWY01000005.1"/>
</dbReference>
<evidence type="ECO:0000256" key="1">
    <source>
        <dbReference type="ARBA" id="ARBA00004377"/>
    </source>
</evidence>
<dbReference type="GO" id="GO:0005886">
    <property type="term" value="C:plasma membrane"/>
    <property type="evidence" value="ECO:0007669"/>
    <property type="project" value="UniProtKB-SubCell"/>
</dbReference>
<proteinExistence type="inferred from homology"/>
<protein>
    <recommendedName>
        <fullName evidence="2">Type II secretion system protein H</fullName>
    </recommendedName>
    <alternativeName>
        <fullName evidence="10">General secretion pathway protein H</fullName>
    </alternativeName>
</protein>